<accession>A0A7R9PV60</accession>
<evidence type="ECO:0000256" key="6">
    <source>
        <dbReference type="ARBA" id="ARBA00022989"/>
    </source>
</evidence>
<dbReference type="Proteomes" id="UP000759131">
    <property type="component" value="Unassembled WGS sequence"/>
</dbReference>
<evidence type="ECO:0000256" key="2">
    <source>
        <dbReference type="ARBA" id="ARBA00009082"/>
    </source>
</evidence>
<feature type="non-terminal residue" evidence="12">
    <location>
        <position position="1"/>
    </location>
</feature>
<comment type="function">
    <text evidence="11">Transmembrane component of the tectonic-like complex, a complex localized at the transition zone of primary cilia and acting as a barrier that prevents diffusion of transmembrane proteins between the cilia and plasma membranes. Required for ciliogenesis and sonic hedgehog/SHH signaling.</text>
</comment>
<reference evidence="12" key="1">
    <citation type="submission" date="2020-11" db="EMBL/GenBank/DDBJ databases">
        <authorList>
            <person name="Tran Van P."/>
        </authorList>
    </citation>
    <scope>NUCLEOTIDE SEQUENCE</scope>
</reference>
<evidence type="ECO:0000256" key="3">
    <source>
        <dbReference type="ARBA" id="ARBA00015087"/>
    </source>
</evidence>
<evidence type="ECO:0000313" key="13">
    <source>
        <dbReference type="Proteomes" id="UP000759131"/>
    </source>
</evidence>
<dbReference type="EMBL" id="OC855214">
    <property type="protein sequence ID" value="CAD7621512.1"/>
    <property type="molecule type" value="Genomic_DNA"/>
</dbReference>
<keyword evidence="4" id="KW-1003">Cell membrane</keyword>
<dbReference type="AlphaFoldDB" id="A0A7R9PV60"/>
<evidence type="ECO:0000256" key="1">
    <source>
        <dbReference type="ARBA" id="ARBA00004272"/>
    </source>
</evidence>
<comment type="similarity">
    <text evidence="2">Belongs to the TMEM231 family.</text>
</comment>
<evidence type="ECO:0000256" key="11">
    <source>
        <dbReference type="ARBA" id="ARBA00024803"/>
    </source>
</evidence>
<proteinExistence type="inferred from homology"/>
<evidence type="ECO:0000256" key="8">
    <source>
        <dbReference type="ARBA" id="ARBA00023136"/>
    </source>
</evidence>
<evidence type="ECO:0000313" key="12">
    <source>
        <dbReference type="EMBL" id="CAD7621512.1"/>
    </source>
</evidence>
<keyword evidence="13" id="KW-1185">Reference proteome</keyword>
<evidence type="ECO:0000256" key="4">
    <source>
        <dbReference type="ARBA" id="ARBA00022475"/>
    </source>
</evidence>
<evidence type="ECO:0000256" key="5">
    <source>
        <dbReference type="ARBA" id="ARBA00022692"/>
    </source>
</evidence>
<dbReference type="PANTHER" id="PTHR14605:SF1">
    <property type="entry name" value="TRANSMEMBRANE PROTEIN 231"/>
    <property type="match status" value="1"/>
</dbReference>
<dbReference type="GO" id="GO:0060271">
    <property type="term" value="P:cilium assembly"/>
    <property type="evidence" value="ECO:0007669"/>
    <property type="project" value="TreeGrafter"/>
</dbReference>
<evidence type="ECO:0000256" key="9">
    <source>
        <dbReference type="ARBA" id="ARBA00023180"/>
    </source>
</evidence>
<dbReference type="GO" id="GO:0060170">
    <property type="term" value="C:ciliary membrane"/>
    <property type="evidence" value="ECO:0007669"/>
    <property type="project" value="UniProtKB-SubCell"/>
</dbReference>
<keyword evidence="5" id="KW-0812">Transmembrane</keyword>
<dbReference type="EMBL" id="CAJPIZ010000639">
    <property type="protein sequence ID" value="CAG2101942.1"/>
    <property type="molecule type" value="Genomic_DNA"/>
</dbReference>
<gene>
    <name evidence="12" type="ORF">OSB1V03_LOCUS1983</name>
</gene>
<protein>
    <recommendedName>
        <fullName evidence="3">Transmembrane protein 231</fullName>
    </recommendedName>
</protein>
<dbReference type="InterPro" id="IPR019306">
    <property type="entry name" value="TMEM231"/>
</dbReference>
<evidence type="ECO:0000256" key="7">
    <source>
        <dbReference type="ARBA" id="ARBA00023069"/>
    </source>
</evidence>
<keyword evidence="10" id="KW-0966">Cell projection</keyword>
<comment type="subcellular location">
    <subcellularLocation>
        <location evidence="1">Cell projection</location>
        <location evidence="1">Cilium membrane</location>
        <topology evidence="1">Multi-pass membrane protein</topology>
    </subcellularLocation>
</comment>
<sequence>YRSDGFWRKIEFYREQPDINFKHNLILMLQLRDSVPAFKFWSTYPNLNTAFRSDQLSLPYITNREIDTNGDGKYDELNIDLNVAIDPKDQVIGAQLILFFDYRLHSKIYLQMESITHMKYESPTTGRGLRVIGNLKLNQKEPLDFSNLFLPLFIVYRSDGFWRKIEFYREQPDINFKHNLILMLQLRDSVPAFKFWSTYPNLNTAFRSDQLSLPYITNREIDTNGDGKYDELNIDLNVAIDPKDQVIGAQLILFFDYRLHSKIYLQMESITHMKYESPTTGRGLRVIGNLKLNQKEPLVYRKHHIGLNENIIGSQEFFIEDMLESYIRRNCESLLIIIKT</sequence>
<keyword evidence="7" id="KW-0969">Cilium</keyword>
<keyword evidence="9" id="KW-0325">Glycoprotein</keyword>
<dbReference type="PANTHER" id="PTHR14605">
    <property type="entry name" value="CHST5 PROTEIN"/>
    <property type="match status" value="1"/>
</dbReference>
<evidence type="ECO:0000256" key="10">
    <source>
        <dbReference type="ARBA" id="ARBA00023273"/>
    </source>
</evidence>
<dbReference type="GO" id="GO:0032880">
    <property type="term" value="P:regulation of protein localization"/>
    <property type="evidence" value="ECO:0007669"/>
    <property type="project" value="TreeGrafter"/>
</dbReference>
<name>A0A7R9PV60_9ACAR</name>
<dbReference type="OrthoDB" id="426438at2759"/>
<dbReference type="GO" id="GO:0035869">
    <property type="term" value="C:ciliary transition zone"/>
    <property type="evidence" value="ECO:0007669"/>
    <property type="project" value="TreeGrafter"/>
</dbReference>
<keyword evidence="8" id="KW-0472">Membrane</keyword>
<organism evidence="12">
    <name type="scientific">Medioppia subpectinata</name>
    <dbReference type="NCBI Taxonomy" id="1979941"/>
    <lineage>
        <taxon>Eukaryota</taxon>
        <taxon>Metazoa</taxon>
        <taxon>Ecdysozoa</taxon>
        <taxon>Arthropoda</taxon>
        <taxon>Chelicerata</taxon>
        <taxon>Arachnida</taxon>
        <taxon>Acari</taxon>
        <taxon>Acariformes</taxon>
        <taxon>Sarcoptiformes</taxon>
        <taxon>Oribatida</taxon>
        <taxon>Brachypylina</taxon>
        <taxon>Oppioidea</taxon>
        <taxon>Oppiidae</taxon>
        <taxon>Medioppia</taxon>
    </lineage>
</organism>
<keyword evidence="6" id="KW-1133">Transmembrane helix</keyword>
<dbReference type="Pfam" id="PF10149">
    <property type="entry name" value="TM231"/>
    <property type="match status" value="1"/>
</dbReference>